<dbReference type="EMBL" id="CP097506">
    <property type="protein sequence ID" value="URD94443.1"/>
    <property type="molecule type" value="Genomic_DNA"/>
</dbReference>
<dbReference type="Proteomes" id="UP001055439">
    <property type="component" value="Chromosome 4"/>
</dbReference>
<proteinExistence type="predicted"/>
<accession>A0A9E7FIA3</accession>
<keyword evidence="3" id="KW-1185">Reference proteome</keyword>
<feature type="region of interest" description="Disordered" evidence="1">
    <location>
        <begin position="1"/>
        <end position="22"/>
    </location>
</feature>
<reference evidence="2" key="1">
    <citation type="submission" date="2022-05" db="EMBL/GenBank/DDBJ databases">
        <title>The Musa troglodytarum L. genome provides insights into the mechanism of non-climacteric behaviour and enrichment of carotenoids.</title>
        <authorList>
            <person name="Wang J."/>
        </authorList>
    </citation>
    <scope>NUCLEOTIDE SEQUENCE</scope>
    <source>
        <tissue evidence="2">Leaf</tissue>
    </source>
</reference>
<evidence type="ECO:0000313" key="3">
    <source>
        <dbReference type="Proteomes" id="UP001055439"/>
    </source>
</evidence>
<evidence type="ECO:0000256" key="1">
    <source>
        <dbReference type="SAM" id="MobiDB-lite"/>
    </source>
</evidence>
<dbReference type="OrthoDB" id="696558at2759"/>
<organism evidence="2 3">
    <name type="scientific">Musa troglodytarum</name>
    <name type="common">fe'i banana</name>
    <dbReference type="NCBI Taxonomy" id="320322"/>
    <lineage>
        <taxon>Eukaryota</taxon>
        <taxon>Viridiplantae</taxon>
        <taxon>Streptophyta</taxon>
        <taxon>Embryophyta</taxon>
        <taxon>Tracheophyta</taxon>
        <taxon>Spermatophyta</taxon>
        <taxon>Magnoliopsida</taxon>
        <taxon>Liliopsida</taxon>
        <taxon>Zingiberales</taxon>
        <taxon>Musaceae</taxon>
        <taxon>Musa</taxon>
    </lineage>
</organism>
<protein>
    <submittedName>
        <fullName evidence="2">14 kDa proline-rich protein DC2.15</fullName>
    </submittedName>
</protein>
<name>A0A9E7FIA3_9LILI</name>
<gene>
    <name evidence="2" type="ORF">MUK42_36861</name>
</gene>
<evidence type="ECO:0000313" key="2">
    <source>
        <dbReference type="EMBL" id="URD94443.1"/>
    </source>
</evidence>
<dbReference type="AlphaFoldDB" id="A0A9E7FIA3"/>
<sequence length="66" mass="7348">MRFSKSGELTKTEAIKPKPSGSKCPVDTLKLTADANVLDGLITGVDKFPKQPCECFTLIHIYLWHK</sequence>